<sequence>LQEQVEGISISTDKGVRALSAQFEDSMRELRHLISRPTYTEELLTSQQDAPTTMSPPIHISSTIASAFIQLVGFSTQIFVQQFTSPLRLAQAKEQWNQCLQKTEEPINEFIVRLRILQQDTLSPRIPASEPLKVSGTINGYAARLLIDTGSTCTLISEEAVEQLDARNIHKRPDTPNITVRTADNTPLRSKYVVSLSVTINKSTCRHAAYVIHTKTSLYKTFQQTYLYHWSKTFLYHWYGLPRET</sequence>
<dbReference type="EMBL" id="CAJOBC010102868">
    <property type="protein sequence ID" value="CAF4482431.1"/>
    <property type="molecule type" value="Genomic_DNA"/>
</dbReference>
<reference evidence="1" key="1">
    <citation type="submission" date="2021-02" db="EMBL/GenBank/DDBJ databases">
        <authorList>
            <person name="Nowell W R."/>
        </authorList>
    </citation>
    <scope>NUCLEOTIDE SEQUENCE</scope>
</reference>
<evidence type="ECO:0000313" key="1">
    <source>
        <dbReference type="EMBL" id="CAF4482431.1"/>
    </source>
</evidence>
<dbReference type="CDD" id="cd00303">
    <property type="entry name" value="retropepsin_like"/>
    <property type="match status" value="1"/>
</dbReference>
<dbReference type="InterPro" id="IPR021109">
    <property type="entry name" value="Peptidase_aspartic_dom_sf"/>
</dbReference>
<dbReference type="PROSITE" id="PS00141">
    <property type="entry name" value="ASP_PROTEASE"/>
    <property type="match status" value="1"/>
</dbReference>
<proteinExistence type="predicted"/>
<protein>
    <recommendedName>
        <fullName evidence="3">Peptidase A2 domain-containing protein</fullName>
    </recommendedName>
</protein>
<dbReference type="AlphaFoldDB" id="A0A8S2X7J5"/>
<gene>
    <name evidence="1" type="ORF">SRO942_LOCUS43901</name>
</gene>
<dbReference type="SUPFAM" id="SSF50630">
    <property type="entry name" value="Acid proteases"/>
    <property type="match status" value="1"/>
</dbReference>
<dbReference type="Gene3D" id="2.40.70.10">
    <property type="entry name" value="Acid Proteases"/>
    <property type="match status" value="1"/>
</dbReference>
<feature type="non-terminal residue" evidence="1">
    <location>
        <position position="1"/>
    </location>
</feature>
<evidence type="ECO:0008006" key="3">
    <source>
        <dbReference type="Google" id="ProtNLM"/>
    </source>
</evidence>
<dbReference type="InterPro" id="IPR001969">
    <property type="entry name" value="Aspartic_peptidase_AS"/>
</dbReference>
<accession>A0A8S2X7J5</accession>
<organism evidence="1 2">
    <name type="scientific">Didymodactylos carnosus</name>
    <dbReference type="NCBI Taxonomy" id="1234261"/>
    <lineage>
        <taxon>Eukaryota</taxon>
        <taxon>Metazoa</taxon>
        <taxon>Spiralia</taxon>
        <taxon>Gnathifera</taxon>
        <taxon>Rotifera</taxon>
        <taxon>Eurotatoria</taxon>
        <taxon>Bdelloidea</taxon>
        <taxon>Philodinida</taxon>
        <taxon>Philodinidae</taxon>
        <taxon>Didymodactylos</taxon>
    </lineage>
</organism>
<evidence type="ECO:0000313" key="2">
    <source>
        <dbReference type="Proteomes" id="UP000681722"/>
    </source>
</evidence>
<dbReference type="GO" id="GO:0006508">
    <property type="term" value="P:proteolysis"/>
    <property type="evidence" value="ECO:0007669"/>
    <property type="project" value="InterPro"/>
</dbReference>
<dbReference type="GO" id="GO:0004190">
    <property type="term" value="F:aspartic-type endopeptidase activity"/>
    <property type="evidence" value="ECO:0007669"/>
    <property type="project" value="InterPro"/>
</dbReference>
<dbReference type="Proteomes" id="UP000681722">
    <property type="component" value="Unassembled WGS sequence"/>
</dbReference>
<name>A0A8S2X7J5_9BILA</name>
<comment type="caution">
    <text evidence="1">The sequence shown here is derived from an EMBL/GenBank/DDBJ whole genome shotgun (WGS) entry which is preliminary data.</text>
</comment>
<dbReference type="Pfam" id="PF13650">
    <property type="entry name" value="Asp_protease_2"/>
    <property type="match status" value="1"/>
</dbReference>